<accession>A0A9E7MQU6</accession>
<organism evidence="2 3">
    <name type="scientific">Janthinobacterium phage vB_JliS-Donnerlittchen</name>
    <dbReference type="NCBI Taxonomy" id="2948610"/>
    <lineage>
        <taxon>Viruses</taxon>
        <taxon>Duplodnaviria</taxon>
        <taxon>Heunggongvirae</taxon>
        <taxon>Uroviricota</taxon>
        <taxon>Caudoviricetes</taxon>
        <taxon>Mesyanzhinovviridae</taxon>
        <taxon>Bradleyvirinae</taxon>
        <taxon>Donnerlittchenvirus</taxon>
        <taxon>Donnerlittchenvirus donnerlittchenvirus</taxon>
    </lineage>
</organism>
<dbReference type="EMBL" id="ON529854">
    <property type="protein sequence ID" value="USN14432.1"/>
    <property type="molecule type" value="Genomic_DNA"/>
</dbReference>
<proteinExistence type="predicted"/>
<feature type="compositionally biased region" description="Basic and acidic residues" evidence="1">
    <location>
        <begin position="112"/>
        <end position="128"/>
    </location>
</feature>
<dbReference type="Pfam" id="PF01503">
    <property type="entry name" value="PRA-PH"/>
    <property type="match status" value="1"/>
</dbReference>
<evidence type="ECO:0000313" key="3">
    <source>
        <dbReference type="Proteomes" id="UP001057102"/>
    </source>
</evidence>
<protein>
    <submittedName>
        <fullName evidence="2">Nucleotide pyrophosphohydrolase</fullName>
    </submittedName>
</protein>
<dbReference type="InterPro" id="IPR023292">
    <property type="entry name" value="NTP_PyroPHydrolase-like_dom_sf"/>
</dbReference>
<sequence length="267" mass="29547">MTEDRNLGPREAFAAAIAARMLAKVEQFNLEVCALPIPKTPAIMDKQRLEWANTAMQEELTEFNGACEAGDVLEAADALIDLVYFALGRLVEMGVPATAVMDEVQRANMGKQRGELSKRPGSRGHDAVKPAGWTPPDHAWLLGFSTADLADLRRLREQEGQREALSPVWLRLQALREAKGKDYNDVPGGRDAYFPFGHLSYAHMVHTKNLRLQSLLKAMQTGRPVNFEGVLDTVEDLVNYATYYAEAMRDGRLSQTSLSPVEEAATC</sequence>
<feature type="region of interest" description="Disordered" evidence="1">
    <location>
        <begin position="110"/>
        <end position="130"/>
    </location>
</feature>
<name>A0A9E7MQU6_9CAUD</name>
<dbReference type="Gene3D" id="1.10.3420.10">
    <property type="entry name" value="putative ntp pyrophosphohydrolase like domain"/>
    <property type="match status" value="1"/>
</dbReference>
<evidence type="ECO:0000256" key="1">
    <source>
        <dbReference type="SAM" id="MobiDB-lite"/>
    </source>
</evidence>
<evidence type="ECO:0000313" key="2">
    <source>
        <dbReference type="EMBL" id="USN14432.1"/>
    </source>
</evidence>
<reference evidence="2" key="1">
    <citation type="submission" date="2022-05" db="EMBL/GenBank/DDBJ databases">
        <authorList>
            <person name="Friedrich I."/>
            <person name="Poehlein A."/>
            <person name="Schneider D."/>
            <person name="Hertel R."/>
            <person name="Daniel R."/>
        </authorList>
    </citation>
    <scope>NUCLEOTIDE SEQUENCE</scope>
</reference>
<dbReference type="Proteomes" id="UP001057102">
    <property type="component" value="Segment"/>
</dbReference>
<gene>
    <name evidence="2" type="ORF">DONNERLITTCHEN_00310</name>
</gene>
<keyword evidence="3" id="KW-1185">Reference proteome</keyword>
<dbReference type="InterPro" id="IPR021130">
    <property type="entry name" value="PRib-ATP_PPHydrolase-like"/>
</dbReference>